<gene>
    <name evidence="1" type="ORF">SISSUDRAFT_1121052</name>
</gene>
<protein>
    <submittedName>
        <fullName evidence="1">Uncharacterized protein</fullName>
    </submittedName>
</protein>
<keyword evidence="2" id="KW-1185">Reference proteome</keyword>
<organism evidence="1 2">
    <name type="scientific">Sistotremastrum suecicum HHB10207 ss-3</name>
    <dbReference type="NCBI Taxonomy" id="1314776"/>
    <lineage>
        <taxon>Eukaryota</taxon>
        <taxon>Fungi</taxon>
        <taxon>Dikarya</taxon>
        <taxon>Basidiomycota</taxon>
        <taxon>Agaricomycotina</taxon>
        <taxon>Agaricomycetes</taxon>
        <taxon>Sistotremastrales</taxon>
        <taxon>Sistotremastraceae</taxon>
        <taxon>Sistotremastrum</taxon>
    </lineage>
</organism>
<accession>A0A166BDZ0</accession>
<evidence type="ECO:0000313" key="1">
    <source>
        <dbReference type="EMBL" id="KZT36270.1"/>
    </source>
</evidence>
<dbReference type="AlphaFoldDB" id="A0A166BDZ0"/>
<proteinExistence type="predicted"/>
<dbReference type="EMBL" id="KV428112">
    <property type="protein sequence ID" value="KZT36270.1"/>
    <property type="molecule type" value="Genomic_DNA"/>
</dbReference>
<name>A0A166BDZ0_9AGAM</name>
<sequence>MSIENGNYKLQNFSSKFFLSSAGKKNRTPNLEATVSTTQASTWAITNVSGDHYILNPLDQSESPSFVDYSMFLSLKVPASSTAPATPSVVCSDVYSEVTITKTTIVDPSAAPVVRINALFEKQFLQADKSTTAKPQLKEASAIANEDFLWLLVRVPSA</sequence>
<reference evidence="1 2" key="1">
    <citation type="journal article" date="2016" name="Mol. Biol. Evol.">
        <title>Comparative Genomics of Early-Diverging Mushroom-Forming Fungi Provides Insights into the Origins of Lignocellulose Decay Capabilities.</title>
        <authorList>
            <person name="Nagy L.G."/>
            <person name="Riley R."/>
            <person name="Tritt A."/>
            <person name="Adam C."/>
            <person name="Daum C."/>
            <person name="Floudas D."/>
            <person name="Sun H."/>
            <person name="Yadav J.S."/>
            <person name="Pangilinan J."/>
            <person name="Larsson K.H."/>
            <person name="Matsuura K."/>
            <person name="Barry K."/>
            <person name="Labutti K."/>
            <person name="Kuo R."/>
            <person name="Ohm R.A."/>
            <person name="Bhattacharya S.S."/>
            <person name="Shirouzu T."/>
            <person name="Yoshinaga Y."/>
            <person name="Martin F.M."/>
            <person name="Grigoriev I.V."/>
            <person name="Hibbett D.S."/>
        </authorList>
    </citation>
    <scope>NUCLEOTIDE SEQUENCE [LARGE SCALE GENOMIC DNA]</scope>
    <source>
        <strain evidence="1 2">HHB10207 ss-3</strain>
    </source>
</reference>
<evidence type="ECO:0000313" key="2">
    <source>
        <dbReference type="Proteomes" id="UP000076798"/>
    </source>
</evidence>
<dbReference type="Proteomes" id="UP000076798">
    <property type="component" value="Unassembled WGS sequence"/>
</dbReference>